<reference evidence="1 2" key="1">
    <citation type="journal article" date="2019" name="Commun. Biol.">
        <title>The bagworm genome reveals a unique fibroin gene that provides high tensile strength.</title>
        <authorList>
            <person name="Kono N."/>
            <person name="Nakamura H."/>
            <person name="Ohtoshi R."/>
            <person name="Tomita M."/>
            <person name="Numata K."/>
            <person name="Arakawa K."/>
        </authorList>
    </citation>
    <scope>NUCLEOTIDE SEQUENCE [LARGE SCALE GENOMIC DNA]</scope>
</reference>
<accession>A0A4C1SU61</accession>
<dbReference type="EMBL" id="BGZK01003902">
    <property type="protein sequence ID" value="GBP05434.1"/>
    <property type="molecule type" value="Genomic_DNA"/>
</dbReference>
<sequence>MTPPGMERFLAKTRFLKRRPLSFGEWRGITVPNNNLHGRAKMCSPKLEARSAKLEGGRYLVSLRQADVGTTTEQVGKHP</sequence>
<name>A0A4C1SU61_EUMVA</name>
<comment type="caution">
    <text evidence="1">The sequence shown here is derived from an EMBL/GenBank/DDBJ whole genome shotgun (WGS) entry which is preliminary data.</text>
</comment>
<protein>
    <submittedName>
        <fullName evidence="1">Uncharacterized protein</fullName>
    </submittedName>
</protein>
<proteinExistence type="predicted"/>
<dbReference type="AlphaFoldDB" id="A0A4C1SU61"/>
<gene>
    <name evidence="1" type="ORF">EVAR_99136_1</name>
</gene>
<dbReference type="Proteomes" id="UP000299102">
    <property type="component" value="Unassembled WGS sequence"/>
</dbReference>
<organism evidence="1 2">
    <name type="scientific">Eumeta variegata</name>
    <name type="common">Bagworm moth</name>
    <name type="synonym">Eumeta japonica</name>
    <dbReference type="NCBI Taxonomy" id="151549"/>
    <lineage>
        <taxon>Eukaryota</taxon>
        <taxon>Metazoa</taxon>
        <taxon>Ecdysozoa</taxon>
        <taxon>Arthropoda</taxon>
        <taxon>Hexapoda</taxon>
        <taxon>Insecta</taxon>
        <taxon>Pterygota</taxon>
        <taxon>Neoptera</taxon>
        <taxon>Endopterygota</taxon>
        <taxon>Lepidoptera</taxon>
        <taxon>Glossata</taxon>
        <taxon>Ditrysia</taxon>
        <taxon>Tineoidea</taxon>
        <taxon>Psychidae</taxon>
        <taxon>Oiketicinae</taxon>
        <taxon>Eumeta</taxon>
    </lineage>
</organism>
<evidence type="ECO:0000313" key="2">
    <source>
        <dbReference type="Proteomes" id="UP000299102"/>
    </source>
</evidence>
<keyword evidence="2" id="KW-1185">Reference proteome</keyword>
<evidence type="ECO:0000313" key="1">
    <source>
        <dbReference type="EMBL" id="GBP05434.1"/>
    </source>
</evidence>